<dbReference type="PROSITE" id="PS50801">
    <property type="entry name" value="STAS"/>
    <property type="match status" value="1"/>
</dbReference>
<reference evidence="4 5" key="1">
    <citation type="journal article" date="2009" name="Stand. Genomic Sci.">
        <title>Complete genome sequence of Pirellula staleyi type strain (ATCC 27377).</title>
        <authorList>
            <person name="Clum A."/>
            <person name="Tindall B.J."/>
            <person name="Sikorski J."/>
            <person name="Ivanova N."/>
            <person name="Mavrommatis K."/>
            <person name="Lucas S."/>
            <person name="Glavina del Rio T."/>
            <person name="Nolan M."/>
            <person name="Chen F."/>
            <person name="Tice H."/>
            <person name="Pitluck S."/>
            <person name="Cheng J.F."/>
            <person name="Chertkov O."/>
            <person name="Brettin T."/>
            <person name="Han C."/>
            <person name="Detter J.C."/>
            <person name="Kuske C."/>
            <person name="Bruce D."/>
            <person name="Goodwin L."/>
            <person name="Ovchinikova G."/>
            <person name="Pati A."/>
            <person name="Mikhailova N."/>
            <person name="Chen A."/>
            <person name="Palaniappan K."/>
            <person name="Land M."/>
            <person name="Hauser L."/>
            <person name="Chang Y.J."/>
            <person name="Jeffries C.D."/>
            <person name="Chain P."/>
            <person name="Rohde M."/>
            <person name="Goker M."/>
            <person name="Bristow J."/>
            <person name="Eisen J.A."/>
            <person name="Markowitz V."/>
            <person name="Hugenholtz P."/>
            <person name="Kyrpides N.C."/>
            <person name="Klenk H.P."/>
            <person name="Lapidus A."/>
        </authorList>
    </citation>
    <scope>NUCLEOTIDE SEQUENCE [LARGE SCALE GENOMIC DNA]</scope>
    <source>
        <strain evidence="5">ATCC 27377 / DSM 6068 / ICPB 4128</strain>
    </source>
</reference>
<evidence type="ECO:0000259" key="3">
    <source>
        <dbReference type="PROSITE" id="PS50801"/>
    </source>
</evidence>
<dbReference type="InterPro" id="IPR003658">
    <property type="entry name" value="Anti-sigma_ant"/>
</dbReference>
<sequence>MAVTRRIEVTNFSGTAGDVSLVRFLDRKIIDAANIQELGEELFAIVEKDHKKNLILNFSTVEFLSSAALNKLIILDKKVKAHSGRMRLCNLKPEIYEVFAITRLNQLFDIKNTESEALAGF</sequence>
<dbReference type="Proteomes" id="UP000001887">
    <property type="component" value="Chromosome"/>
</dbReference>
<keyword evidence="5" id="KW-1185">Reference proteome</keyword>
<dbReference type="PANTHER" id="PTHR33495:SF2">
    <property type="entry name" value="ANTI-SIGMA FACTOR ANTAGONIST TM_1081-RELATED"/>
    <property type="match status" value="1"/>
</dbReference>
<dbReference type="HOGENOM" id="CLU_115403_6_3_0"/>
<dbReference type="GO" id="GO:0043856">
    <property type="term" value="F:anti-sigma factor antagonist activity"/>
    <property type="evidence" value="ECO:0007669"/>
    <property type="project" value="InterPro"/>
</dbReference>
<dbReference type="AlphaFoldDB" id="D2QZJ3"/>
<evidence type="ECO:0000256" key="2">
    <source>
        <dbReference type="RuleBase" id="RU003749"/>
    </source>
</evidence>
<organism evidence="4 5">
    <name type="scientific">Pirellula staleyi (strain ATCC 27377 / DSM 6068 / ICPB 4128)</name>
    <name type="common">Pirella staleyi</name>
    <dbReference type="NCBI Taxonomy" id="530564"/>
    <lineage>
        <taxon>Bacteria</taxon>
        <taxon>Pseudomonadati</taxon>
        <taxon>Planctomycetota</taxon>
        <taxon>Planctomycetia</taxon>
        <taxon>Pirellulales</taxon>
        <taxon>Pirellulaceae</taxon>
        <taxon>Pirellula</taxon>
    </lineage>
</organism>
<dbReference type="eggNOG" id="COG1366">
    <property type="taxonomic scope" value="Bacteria"/>
</dbReference>
<feature type="domain" description="STAS" evidence="3">
    <location>
        <begin position="30"/>
        <end position="121"/>
    </location>
</feature>
<dbReference type="KEGG" id="psl:Psta_0054"/>
<dbReference type="STRING" id="530564.Psta_0054"/>
<dbReference type="CDD" id="cd07043">
    <property type="entry name" value="STAS_anti-anti-sigma_factors"/>
    <property type="match status" value="1"/>
</dbReference>
<evidence type="ECO:0000313" key="4">
    <source>
        <dbReference type="EMBL" id="ADB14751.1"/>
    </source>
</evidence>
<dbReference type="Gene3D" id="3.30.750.24">
    <property type="entry name" value="STAS domain"/>
    <property type="match status" value="1"/>
</dbReference>
<name>D2QZJ3_PIRSD</name>
<dbReference type="NCBIfam" id="TIGR00377">
    <property type="entry name" value="ant_ant_sig"/>
    <property type="match status" value="1"/>
</dbReference>
<dbReference type="OrthoDB" id="287590at2"/>
<dbReference type="PANTHER" id="PTHR33495">
    <property type="entry name" value="ANTI-SIGMA FACTOR ANTAGONIST TM_1081-RELATED-RELATED"/>
    <property type="match status" value="1"/>
</dbReference>
<dbReference type="InterPro" id="IPR036513">
    <property type="entry name" value="STAS_dom_sf"/>
</dbReference>
<dbReference type="SUPFAM" id="SSF52091">
    <property type="entry name" value="SpoIIaa-like"/>
    <property type="match status" value="1"/>
</dbReference>
<dbReference type="EMBL" id="CP001848">
    <property type="protein sequence ID" value="ADB14751.1"/>
    <property type="molecule type" value="Genomic_DNA"/>
</dbReference>
<comment type="similarity">
    <text evidence="1 2">Belongs to the anti-sigma-factor antagonist family.</text>
</comment>
<dbReference type="Pfam" id="PF01740">
    <property type="entry name" value="STAS"/>
    <property type="match status" value="1"/>
</dbReference>
<protein>
    <recommendedName>
        <fullName evidence="2">Anti-sigma factor antagonist</fullName>
    </recommendedName>
</protein>
<accession>D2QZJ3</accession>
<evidence type="ECO:0000256" key="1">
    <source>
        <dbReference type="ARBA" id="ARBA00009013"/>
    </source>
</evidence>
<gene>
    <name evidence="4" type="ordered locus">Psta_0054</name>
</gene>
<evidence type="ECO:0000313" key="5">
    <source>
        <dbReference type="Proteomes" id="UP000001887"/>
    </source>
</evidence>
<proteinExistence type="inferred from homology"/>
<dbReference type="InterPro" id="IPR002645">
    <property type="entry name" value="STAS_dom"/>
</dbReference>